<dbReference type="AlphaFoldDB" id="A0A1F6WZR9"/>
<accession>A0A1F6WZR9</accession>
<reference evidence="3 4" key="1">
    <citation type="journal article" date="2016" name="Nat. Commun.">
        <title>Thousands of microbial genomes shed light on interconnected biogeochemical processes in an aquifer system.</title>
        <authorList>
            <person name="Anantharaman K."/>
            <person name="Brown C.T."/>
            <person name="Hug L.A."/>
            <person name="Sharon I."/>
            <person name="Castelle C.J."/>
            <person name="Probst A.J."/>
            <person name="Thomas B.C."/>
            <person name="Singh A."/>
            <person name="Wilkins M.J."/>
            <person name="Karaoz U."/>
            <person name="Brodie E.L."/>
            <person name="Williams K.H."/>
            <person name="Hubbard S.S."/>
            <person name="Banfield J.F."/>
        </authorList>
    </citation>
    <scope>NUCLEOTIDE SEQUENCE [LARGE SCALE GENOMIC DNA]</scope>
</reference>
<organism evidence="3 4">
    <name type="scientific">Candidatus Nomurabacteria bacterium RIFCSPLOWO2_01_FULL_36_16</name>
    <dbReference type="NCBI Taxonomy" id="1801767"/>
    <lineage>
        <taxon>Bacteria</taxon>
        <taxon>Candidatus Nomuraibacteriota</taxon>
    </lineage>
</organism>
<dbReference type="InterPro" id="IPR050190">
    <property type="entry name" value="UPF0213_domain"/>
</dbReference>
<evidence type="ECO:0000256" key="1">
    <source>
        <dbReference type="ARBA" id="ARBA00007435"/>
    </source>
</evidence>
<dbReference type="InterPro" id="IPR035901">
    <property type="entry name" value="GIY-YIG_endonuc_sf"/>
</dbReference>
<dbReference type="PANTHER" id="PTHR34477">
    <property type="entry name" value="UPF0213 PROTEIN YHBQ"/>
    <property type="match status" value="1"/>
</dbReference>
<dbReference type="PROSITE" id="PS50164">
    <property type="entry name" value="GIY_YIG"/>
    <property type="match status" value="1"/>
</dbReference>
<protein>
    <recommendedName>
        <fullName evidence="2">GIY-YIG domain-containing protein</fullName>
    </recommendedName>
</protein>
<sequence length="84" mass="9778">MYYVYVLKSVNKNFLYTGSTSDLKDRFKEHNSGRVKSTKLYYPFKLIYYEAYVSKTDALVRENSLKHHGGTIAGLKKRISNSMN</sequence>
<gene>
    <name evidence="3" type="ORF">A3A91_02835</name>
</gene>
<name>A0A1F6WZR9_9BACT</name>
<dbReference type="Pfam" id="PF01541">
    <property type="entry name" value="GIY-YIG"/>
    <property type="match status" value="1"/>
</dbReference>
<comment type="caution">
    <text evidence="3">The sequence shown here is derived from an EMBL/GenBank/DDBJ whole genome shotgun (WGS) entry which is preliminary data.</text>
</comment>
<dbReference type="Gene3D" id="3.40.1440.10">
    <property type="entry name" value="GIY-YIG endonuclease"/>
    <property type="match status" value="1"/>
</dbReference>
<dbReference type="SUPFAM" id="SSF82771">
    <property type="entry name" value="GIY-YIG endonuclease"/>
    <property type="match status" value="1"/>
</dbReference>
<evidence type="ECO:0000313" key="4">
    <source>
        <dbReference type="Proteomes" id="UP000177001"/>
    </source>
</evidence>
<dbReference type="PANTHER" id="PTHR34477:SF5">
    <property type="entry name" value="BSL5627 PROTEIN"/>
    <property type="match status" value="1"/>
</dbReference>
<dbReference type="InterPro" id="IPR000305">
    <property type="entry name" value="GIY-YIG_endonuc"/>
</dbReference>
<evidence type="ECO:0000313" key="3">
    <source>
        <dbReference type="EMBL" id="OGI87406.1"/>
    </source>
</evidence>
<dbReference type="CDD" id="cd10449">
    <property type="entry name" value="GIY-YIG_SLX1_like"/>
    <property type="match status" value="1"/>
</dbReference>
<comment type="similarity">
    <text evidence="1">Belongs to the UPF0213 family.</text>
</comment>
<dbReference type="Proteomes" id="UP000177001">
    <property type="component" value="Unassembled WGS sequence"/>
</dbReference>
<proteinExistence type="inferred from homology"/>
<evidence type="ECO:0000259" key="2">
    <source>
        <dbReference type="PROSITE" id="PS50164"/>
    </source>
</evidence>
<dbReference type="EMBL" id="MFUR01000003">
    <property type="protein sequence ID" value="OGI87406.1"/>
    <property type="molecule type" value="Genomic_DNA"/>
</dbReference>
<feature type="domain" description="GIY-YIG" evidence="2">
    <location>
        <begin position="1"/>
        <end position="79"/>
    </location>
</feature>